<proteinExistence type="predicted"/>
<evidence type="ECO:0000313" key="1">
    <source>
        <dbReference type="EMBL" id="RVX09607.1"/>
    </source>
</evidence>
<name>A0A438JKY4_VITVI</name>
<comment type="caution">
    <text evidence="1">The sequence shown here is derived from an EMBL/GenBank/DDBJ whole genome shotgun (WGS) entry which is preliminary data.</text>
</comment>
<organism evidence="1 2">
    <name type="scientific">Vitis vinifera</name>
    <name type="common">Grape</name>
    <dbReference type="NCBI Taxonomy" id="29760"/>
    <lineage>
        <taxon>Eukaryota</taxon>
        <taxon>Viridiplantae</taxon>
        <taxon>Streptophyta</taxon>
        <taxon>Embryophyta</taxon>
        <taxon>Tracheophyta</taxon>
        <taxon>Spermatophyta</taxon>
        <taxon>Magnoliopsida</taxon>
        <taxon>eudicotyledons</taxon>
        <taxon>Gunneridae</taxon>
        <taxon>Pentapetalae</taxon>
        <taxon>rosids</taxon>
        <taxon>Vitales</taxon>
        <taxon>Vitaceae</taxon>
        <taxon>Viteae</taxon>
        <taxon>Vitis</taxon>
    </lineage>
</organism>
<reference evidence="1 2" key="1">
    <citation type="journal article" date="2018" name="PLoS Genet.">
        <title>Population sequencing reveals clonal diversity and ancestral inbreeding in the grapevine cultivar Chardonnay.</title>
        <authorList>
            <person name="Roach M.J."/>
            <person name="Johnson D.L."/>
            <person name="Bohlmann J."/>
            <person name="van Vuuren H.J."/>
            <person name="Jones S.J."/>
            <person name="Pretorius I.S."/>
            <person name="Schmidt S.A."/>
            <person name="Borneman A.R."/>
        </authorList>
    </citation>
    <scope>NUCLEOTIDE SEQUENCE [LARGE SCALE GENOMIC DNA]</scope>
    <source>
        <strain evidence="2">cv. Chardonnay</strain>
        <tissue evidence="1">Leaf</tissue>
    </source>
</reference>
<protein>
    <submittedName>
        <fullName evidence="1">Uncharacterized protein</fullName>
    </submittedName>
</protein>
<dbReference type="EMBL" id="QGNW01000037">
    <property type="protein sequence ID" value="RVX09607.1"/>
    <property type="molecule type" value="Genomic_DNA"/>
</dbReference>
<dbReference type="Gene3D" id="1.10.30.50">
    <property type="match status" value="1"/>
</dbReference>
<evidence type="ECO:0000313" key="2">
    <source>
        <dbReference type="Proteomes" id="UP000288805"/>
    </source>
</evidence>
<gene>
    <name evidence="1" type="ORF">CK203_012251</name>
</gene>
<sequence length="86" mass="9534">MLPVMQYLKSRAYMKIDHQFAKAGKVGSGFTQGESVSSDKVTACAKCNSKKGQKTLEEANMKLSKVPRYFLFLLHPPPYSMTLSSA</sequence>
<dbReference type="Proteomes" id="UP000288805">
    <property type="component" value="Unassembled WGS sequence"/>
</dbReference>
<accession>A0A438JKY4</accession>
<dbReference type="AlphaFoldDB" id="A0A438JKY4"/>